<accession>A0A396HGD9</accession>
<evidence type="ECO:0000313" key="2">
    <source>
        <dbReference type="Proteomes" id="UP000265566"/>
    </source>
</evidence>
<dbReference type="Proteomes" id="UP000265566">
    <property type="component" value="Chromosome 6"/>
</dbReference>
<proteinExistence type="predicted"/>
<protein>
    <submittedName>
        <fullName evidence="1">Uncharacterized protein</fullName>
    </submittedName>
</protein>
<organism evidence="1 2">
    <name type="scientific">Medicago truncatula</name>
    <name type="common">Barrel medic</name>
    <name type="synonym">Medicago tribuloides</name>
    <dbReference type="NCBI Taxonomy" id="3880"/>
    <lineage>
        <taxon>Eukaryota</taxon>
        <taxon>Viridiplantae</taxon>
        <taxon>Streptophyta</taxon>
        <taxon>Embryophyta</taxon>
        <taxon>Tracheophyta</taxon>
        <taxon>Spermatophyta</taxon>
        <taxon>Magnoliopsida</taxon>
        <taxon>eudicotyledons</taxon>
        <taxon>Gunneridae</taxon>
        <taxon>Pentapetalae</taxon>
        <taxon>rosids</taxon>
        <taxon>fabids</taxon>
        <taxon>Fabales</taxon>
        <taxon>Fabaceae</taxon>
        <taxon>Papilionoideae</taxon>
        <taxon>50 kb inversion clade</taxon>
        <taxon>NPAAA clade</taxon>
        <taxon>Hologalegina</taxon>
        <taxon>IRL clade</taxon>
        <taxon>Trifolieae</taxon>
        <taxon>Medicago</taxon>
    </lineage>
</organism>
<evidence type="ECO:0000313" key="1">
    <source>
        <dbReference type="EMBL" id="RHN52412.1"/>
    </source>
</evidence>
<name>A0A396HGD9_MEDTR</name>
<gene>
    <name evidence="1" type="ORF">MtrunA17_Chr6g0480241</name>
</gene>
<comment type="caution">
    <text evidence="1">The sequence shown here is derived from an EMBL/GenBank/DDBJ whole genome shotgun (WGS) entry which is preliminary data.</text>
</comment>
<reference evidence="2" key="1">
    <citation type="journal article" date="2018" name="Nat. Plants">
        <title>Whole-genome landscape of Medicago truncatula symbiotic genes.</title>
        <authorList>
            <person name="Pecrix Y."/>
            <person name="Staton S.E."/>
            <person name="Sallet E."/>
            <person name="Lelandais-Briere C."/>
            <person name="Moreau S."/>
            <person name="Carrere S."/>
            <person name="Blein T."/>
            <person name="Jardinaud M.F."/>
            <person name="Latrasse D."/>
            <person name="Zouine M."/>
            <person name="Zahm M."/>
            <person name="Kreplak J."/>
            <person name="Mayjonade B."/>
            <person name="Satge C."/>
            <person name="Perez M."/>
            <person name="Cauet S."/>
            <person name="Marande W."/>
            <person name="Chantry-Darmon C."/>
            <person name="Lopez-Roques C."/>
            <person name="Bouchez O."/>
            <person name="Berard A."/>
            <person name="Debelle F."/>
            <person name="Munos S."/>
            <person name="Bendahmane A."/>
            <person name="Berges H."/>
            <person name="Niebel A."/>
            <person name="Buitink J."/>
            <person name="Frugier F."/>
            <person name="Benhamed M."/>
            <person name="Crespi M."/>
            <person name="Gouzy J."/>
            <person name="Gamas P."/>
        </authorList>
    </citation>
    <scope>NUCLEOTIDE SEQUENCE [LARGE SCALE GENOMIC DNA]</scope>
    <source>
        <strain evidence="2">cv. Jemalong A17</strain>
    </source>
</reference>
<dbReference type="Gramene" id="rna37086">
    <property type="protein sequence ID" value="RHN52412.1"/>
    <property type="gene ID" value="gene37086"/>
</dbReference>
<dbReference type="AlphaFoldDB" id="A0A396HGD9"/>
<sequence length="54" mass="6395">MDFSNYSVLTRKDRFDLEEVMCDKEPTFMTSFCKSRDLCSLESDLMNCYCSDIM</sequence>
<dbReference type="EMBL" id="PSQE01000006">
    <property type="protein sequence ID" value="RHN52412.1"/>
    <property type="molecule type" value="Genomic_DNA"/>
</dbReference>